<accession>A0ACA9RTJ1</accession>
<proteinExistence type="predicted"/>
<dbReference type="Proteomes" id="UP000789920">
    <property type="component" value="Unassembled WGS sequence"/>
</dbReference>
<sequence>APILIYSSPAAPDSYIDNDEGRKSFELLRKSYNGVTSHRNLDSNVIVSYSNKYSRYNTLKDNILKTVISVIRRLKLGSNKIPHILDNIEEKYAKRKSASNKRIRTNLSVASSSKAPNNDKLSNDQFLETALQI</sequence>
<gene>
    <name evidence="1" type="ORF">RPERSI_LOCUS23096</name>
</gene>
<reference evidence="1" key="1">
    <citation type="submission" date="2021-06" db="EMBL/GenBank/DDBJ databases">
        <authorList>
            <person name="Kallberg Y."/>
            <person name="Tangrot J."/>
            <person name="Rosling A."/>
        </authorList>
    </citation>
    <scope>NUCLEOTIDE SEQUENCE</scope>
    <source>
        <strain evidence="1">MA461A</strain>
    </source>
</reference>
<organism evidence="1 2">
    <name type="scientific">Racocetra persica</name>
    <dbReference type="NCBI Taxonomy" id="160502"/>
    <lineage>
        <taxon>Eukaryota</taxon>
        <taxon>Fungi</taxon>
        <taxon>Fungi incertae sedis</taxon>
        <taxon>Mucoromycota</taxon>
        <taxon>Glomeromycotina</taxon>
        <taxon>Glomeromycetes</taxon>
        <taxon>Diversisporales</taxon>
        <taxon>Gigasporaceae</taxon>
        <taxon>Racocetra</taxon>
    </lineage>
</organism>
<comment type="caution">
    <text evidence="1">The sequence shown here is derived from an EMBL/GenBank/DDBJ whole genome shotgun (WGS) entry which is preliminary data.</text>
</comment>
<evidence type="ECO:0000313" key="2">
    <source>
        <dbReference type="Proteomes" id="UP000789920"/>
    </source>
</evidence>
<dbReference type="EMBL" id="CAJVQC010071354">
    <property type="protein sequence ID" value="CAG8810504.1"/>
    <property type="molecule type" value="Genomic_DNA"/>
</dbReference>
<protein>
    <submittedName>
        <fullName evidence="1">17001_t:CDS:1</fullName>
    </submittedName>
</protein>
<name>A0ACA9RTJ1_9GLOM</name>
<feature type="non-terminal residue" evidence="1">
    <location>
        <position position="133"/>
    </location>
</feature>
<feature type="non-terminal residue" evidence="1">
    <location>
        <position position="1"/>
    </location>
</feature>
<keyword evidence="2" id="KW-1185">Reference proteome</keyword>
<evidence type="ECO:0000313" key="1">
    <source>
        <dbReference type="EMBL" id="CAG8810504.1"/>
    </source>
</evidence>